<sequence>MGDTASARAWMLADEPVAVRLMATIRADTDGVHDDLAEPPDLDEWLDAIGVDRHGVAATSDEFLRARALRDAVRRLAALVTGDERPAAVSAGPDVVQAIKTVNAAVRELPAPRLVLHGESLALTDGPTASTVITALAEVAAGAQQLLAGESTLRACCAPGCVLYFARTHPRREWCSVACGNRARAARHYRTVRSARAERRTS</sequence>
<dbReference type="Pfam" id="PF11706">
    <property type="entry name" value="zf-CGNR"/>
    <property type="match status" value="1"/>
</dbReference>
<feature type="domain" description="Zinc finger CGNR" evidence="1">
    <location>
        <begin position="153"/>
        <end position="190"/>
    </location>
</feature>
<dbReference type="PANTHER" id="PTHR35525">
    <property type="entry name" value="BLL6575 PROTEIN"/>
    <property type="match status" value="1"/>
</dbReference>
<name>A0A919VRR6_9ACTN</name>
<protein>
    <recommendedName>
        <fullName evidence="1">Zinc finger CGNR domain-containing protein</fullName>
    </recommendedName>
</protein>
<proteinExistence type="predicted"/>
<dbReference type="SUPFAM" id="SSF160904">
    <property type="entry name" value="Jann2411-like"/>
    <property type="match status" value="1"/>
</dbReference>
<keyword evidence="3" id="KW-1185">Reference proteome</keyword>
<organism evidence="2 3">
    <name type="scientific">Actinoplanes auranticolor</name>
    <dbReference type="NCBI Taxonomy" id="47988"/>
    <lineage>
        <taxon>Bacteria</taxon>
        <taxon>Bacillati</taxon>
        <taxon>Actinomycetota</taxon>
        <taxon>Actinomycetes</taxon>
        <taxon>Micromonosporales</taxon>
        <taxon>Micromonosporaceae</taxon>
        <taxon>Actinoplanes</taxon>
    </lineage>
</organism>
<dbReference type="Gene3D" id="1.10.3300.10">
    <property type="entry name" value="Jann2411-like domain"/>
    <property type="match status" value="1"/>
</dbReference>
<dbReference type="RefSeq" id="WP_212991784.1">
    <property type="nucleotide sequence ID" value="NZ_BAABEA010000006.1"/>
</dbReference>
<comment type="caution">
    <text evidence="2">The sequence shown here is derived from an EMBL/GenBank/DDBJ whole genome shotgun (WGS) entry which is preliminary data.</text>
</comment>
<dbReference type="Pfam" id="PF07336">
    <property type="entry name" value="ABATE"/>
    <property type="match status" value="1"/>
</dbReference>
<reference evidence="2" key="1">
    <citation type="submission" date="2021-03" db="EMBL/GenBank/DDBJ databases">
        <title>Whole genome shotgun sequence of Actinoplanes auranticolor NBRC 12245.</title>
        <authorList>
            <person name="Komaki H."/>
            <person name="Tamura T."/>
        </authorList>
    </citation>
    <scope>NUCLEOTIDE SEQUENCE</scope>
    <source>
        <strain evidence="2">NBRC 12245</strain>
    </source>
</reference>
<dbReference type="EMBL" id="BOQL01000048">
    <property type="protein sequence ID" value="GIM74006.1"/>
    <property type="molecule type" value="Genomic_DNA"/>
</dbReference>
<evidence type="ECO:0000259" key="1">
    <source>
        <dbReference type="Pfam" id="PF11706"/>
    </source>
</evidence>
<dbReference type="PANTHER" id="PTHR35525:SF3">
    <property type="entry name" value="BLL6575 PROTEIN"/>
    <property type="match status" value="1"/>
</dbReference>
<dbReference type="InterPro" id="IPR021005">
    <property type="entry name" value="Znf_CGNR"/>
</dbReference>
<evidence type="ECO:0000313" key="3">
    <source>
        <dbReference type="Proteomes" id="UP000681340"/>
    </source>
</evidence>
<accession>A0A919VRR6</accession>
<dbReference type="InterPro" id="IPR023286">
    <property type="entry name" value="ABATE_dom_sf"/>
</dbReference>
<dbReference type="InterPro" id="IPR010852">
    <property type="entry name" value="ABATE"/>
</dbReference>
<dbReference type="Proteomes" id="UP000681340">
    <property type="component" value="Unassembled WGS sequence"/>
</dbReference>
<evidence type="ECO:0000313" key="2">
    <source>
        <dbReference type="EMBL" id="GIM74006.1"/>
    </source>
</evidence>
<gene>
    <name evidence="2" type="ORF">Aau02nite_58710</name>
</gene>
<dbReference type="AlphaFoldDB" id="A0A919VRR6"/>